<feature type="signal peptide" evidence="2">
    <location>
        <begin position="1"/>
        <end position="21"/>
    </location>
</feature>
<accession>A0ABT6JAX6</accession>
<dbReference type="Gene3D" id="2.40.160.10">
    <property type="entry name" value="Porin"/>
    <property type="match status" value="1"/>
</dbReference>
<organism evidence="4 5">
    <name type="scientific">Luteimonas endophytica</name>
    <dbReference type="NCBI Taxonomy" id="3042023"/>
    <lineage>
        <taxon>Bacteria</taxon>
        <taxon>Pseudomonadati</taxon>
        <taxon>Pseudomonadota</taxon>
        <taxon>Gammaproteobacteria</taxon>
        <taxon>Lysobacterales</taxon>
        <taxon>Lysobacteraceae</taxon>
        <taxon>Luteimonas</taxon>
    </lineage>
</organism>
<evidence type="ECO:0000256" key="1">
    <source>
        <dbReference type="ARBA" id="ARBA00022729"/>
    </source>
</evidence>
<proteinExistence type="predicted"/>
<gene>
    <name evidence="4" type="ORF">QFW77_09990</name>
</gene>
<name>A0ABT6JAX6_9GAMM</name>
<dbReference type="NCBIfam" id="NF041455">
    <property type="entry name" value="DSF_Ax21"/>
    <property type="match status" value="1"/>
</dbReference>
<reference evidence="4 5" key="1">
    <citation type="submission" date="2023-04" db="EMBL/GenBank/DDBJ databases">
        <title>Luteimonas endophyticus RD2P54.</title>
        <authorList>
            <person name="Sun J.-Q."/>
        </authorList>
    </citation>
    <scope>NUCLEOTIDE SEQUENCE [LARGE SCALE GENOMIC DNA]</scope>
    <source>
        <strain evidence="4 5">RD2P54</strain>
    </source>
</reference>
<dbReference type="EMBL" id="JARXRM010000031">
    <property type="protein sequence ID" value="MDH5823313.1"/>
    <property type="molecule type" value="Genomic_DNA"/>
</dbReference>
<dbReference type="InterPro" id="IPR023614">
    <property type="entry name" value="Porin_dom_sf"/>
</dbReference>
<dbReference type="Proteomes" id="UP001156940">
    <property type="component" value="Unassembled WGS sequence"/>
</dbReference>
<sequence length="196" mass="21324">MKRSLLALTLAAALPFAAAHAAEGISYNYVEGGYSATNGDGDADADGFGANASFAFHPNFHVFGGYLNQEIDDTDRDFDQFRVGVGYNHEISPRADLVTRIAYEKVDAGRDLLGNRIDPDGYSAEVGVRGALTTNFEGYAMAGYEDYGSDDGFDYEGDFYGRLGAQLKFNPNWGVSGDVKFADGDTQWFVGPRFTW</sequence>
<comment type="caution">
    <text evidence="4">The sequence shown here is derived from an EMBL/GenBank/DDBJ whole genome shotgun (WGS) entry which is preliminary data.</text>
</comment>
<dbReference type="SUPFAM" id="SSF56935">
    <property type="entry name" value="Porins"/>
    <property type="match status" value="1"/>
</dbReference>
<evidence type="ECO:0000259" key="3">
    <source>
        <dbReference type="Pfam" id="PF13505"/>
    </source>
</evidence>
<feature type="domain" description="Outer membrane protein beta-barrel" evidence="3">
    <location>
        <begin position="10"/>
        <end position="147"/>
    </location>
</feature>
<dbReference type="InterPro" id="IPR026364">
    <property type="entry name" value="Ax21"/>
</dbReference>
<protein>
    <submittedName>
        <fullName evidence="4">Ax21 family protein</fullName>
    </submittedName>
</protein>
<evidence type="ECO:0000313" key="5">
    <source>
        <dbReference type="Proteomes" id="UP001156940"/>
    </source>
</evidence>
<evidence type="ECO:0000313" key="4">
    <source>
        <dbReference type="EMBL" id="MDH5823313.1"/>
    </source>
</evidence>
<dbReference type="InterPro" id="IPR027385">
    <property type="entry name" value="Beta-barrel_OMP"/>
</dbReference>
<dbReference type="Pfam" id="PF13505">
    <property type="entry name" value="OMP_b-brl"/>
    <property type="match status" value="1"/>
</dbReference>
<evidence type="ECO:0000256" key="2">
    <source>
        <dbReference type="SAM" id="SignalP"/>
    </source>
</evidence>
<keyword evidence="5" id="KW-1185">Reference proteome</keyword>
<dbReference type="RefSeq" id="WP_280574470.1">
    <property type="nucleotide sequence ID" value="NZ_JARXRM010000031.1"/>
</dbReference>
<keyword evidence="1 2" id="KW-0732">Signal</keyword>
<dbReference type="NCBIfam" id="TIGR04273">
    <property type="entry name" value="Y_sulf_Ax21"/>
    <property type="match status" value="1"/>
</dbReference>
<feature type="chain" id="PRO_5046351293" evidence="2">
    <location>
        <begin position="22"/>
        <end position="196"/>
    </location>
</feature>